<dbReference type="EMBL" id="BNAQ01000004">
    <property type="protein sequence ID" value="GHH20949.1"/>
    <property type="molecule type" value="Genomic_DNA"/>
</dbReference>
<dbReference type="Proteomes" id="UP000652430">
    <property type="component" value="Unassembled WGS sequence"/>
</dbReference>
<evidence type="ECO:0000313" key="2">
    <source>
        <dbReference type="Proteomes" id="UP000652430"/>
    </source>
</evidence>
<organism evidence="1 2">
    <name type="scientific">Sphingomonas glacialis</name>
    <dbReference type="NCBI Taxonomy" id="658225"/>
    <lineage>
        <taxon>Bacteria</taxon>
        <taxon>Pseudomonadati</taxon>
        <taxon>Pseudomonadota</taxon>
        <taxon>Alphaproteobacteria</taxon>
        <taxon>Sphingomonadales</taxon>
        <taxon>Sphingomonadaceae</taxon>
        <taxon>Sphingomonas</taxon>
    </lineage>
</organism>
<sequence length="388" mass="43776">MWHEWITGQRDWDLGRIVPDEILYYLNGPAIFTCRIGLDTYLFFKSDEYEDGDYYIASSVSSRELEALKRGRLSVHGALRHENIWLFQTDFDLGVMRYEMRSESLASSFLPKAGVPLVGSFPTAADSLAQVESLFAFKFFGEELSEEGLPLTTLRGLIDKVHDVVREALTPIALSGGRDRNFIDYTVKPLEFASLLIAIDHPELDVAKLRSQRRTRNVQPEEVLRQAFERGREFADQIERTVELASFGDLPNNFGADNFQFLQQIIDILPSSDSDVSRLQFSSSSAGNEVFVEVNAAVGDRIRGSYAGVVGRDVYITGTVDGLIGASKTIRLRRDNGREVTCQLGWNQFDELAANGRISFGVRVGLQGRYIERPRRDFMKVEADPVFF</sequence>
<proteinExistence type="predicted"/>
<comment type="caution">
    <text evidence="1">The sequence shown here is derived from an EMBL/GenBank/DDBJ whole genome shotgun (WGS) entry which is preliminary data.</text>
</comment>
<protein>
    <submittedName>
        <fullName evidence="1">Uncharacterized protein</fullName>
    </submittedName>
</protein>
<evidence type="ECO:0000313" key="1">
    <source>
        <dbReference type="EMBL" id="GHH20949.1"/>
    </source>
</evidence>
<keyword evidence="2" id="KW-1185">Reference proteome</keyword>
<reference evidence="2" key="1">
    <citation type="journal article" date="2019" name="Int. J. Syst. Evol. Microbiol.">
        <title>The Global Catalogue of Microorganisms (GCM) 10K type strain sequencing project: providing services to taxonomists for standard genome sequencing and annotation.</title>
        <authorList>
            <consortium name="The Broad Institute Genomics Platform"/>
            <consortium name="The Broad Institute Genome Sequencing Center for Infectious Disease"/>
            <person name="Wu L."/>
            <person name="Ma J."/>
        </authorList>
    </citation>
    <scope>NUCLEOTIDE SEQUENCE [LARGE SCALE GENOMIC DNA]</scope>
    <source>
        <strain evidence="2">CGMCC 1.8957</strain>
    </source>
</reference>
<name>A0ABQ3LXF8_9SPHN</name>
<gene>
    <name evidence="1" type="ORF">GCM10008023_29450</name>
</gene>
<dbReference type="RefSeq" id="WP_189676860.1">
    <property type="nucleotide sequence ID" value="NZ_BNAQ01000004.1"/>
</dbReference>
<accession>A0ABQ3LXF8</accession>